<gene>
    <name evidence="2" type="ORF">KIN20_010833</name>
</gene>
<organism evidence="2 3">
    <name type="scientific">Parelaphostrongylus tenuis</name>
    <name type="common">Meningeal worm</name>
    <dbReference type="NCBI Taxonomy" id="148309"/>
    <lineage>
        <taxon>Eukaryota</taxon>
        <taxon>Metazoa</taxon>
        <taxon>Ecdysozoa</taxon>
        <taxon>Nematoda</taxon>
        <taxon>Chromadorea</taxon>
        <taxon>Rhabditida</taxon>
        <taxon>Rhabditina</taxon>
        <taxon>Rhabditomorpha</taxon>
        <taxon>Strongyloidea</taxon>
        <taxon>Metastrongylidae</taxon>
        <taxon>Parelaphostrongylus</taxon>
    </lineage>
</organism>
<dbReference type="EMBL" id="JAHQIW010001916">
    <property type="protein sequence ID" value="KAJ1354033.1"/>
    <property type="molecule type" value="Genomic_DNA"/>
</dbReference>
<dbReference type="AlphaFoldDB" id="A0AAD5MD48"/>
<evidence type="ECO:0000313" key="3">
    <source>
        <dbReference type="Proteomes" id="UP001196413"/>
    </source>
</evidence>
<comment type="caution">
    <text evidence="2">The sequence shown here is derived from an EMBL/GenBank/DDBJ whole genome shotgun (WGS) entry which is preliminary data.</text>
</comment>
<keyword evidence="1" id="KW-0732">Signal</keyword>
<accession>A0AAD5MD48</accession>
<feature type="chain" id="PRO_5042151083" evidence="1">
    <location>
        <begin position="29"/>
        <end position="95"/>
    </location>
</feature>
<reference evidence="2" key="1">
    <citation type="submission" date="2021-06" db="EMBL/GenBank/DDBJ databases">
        <title>Parelaphostrongylus tenuis whole genome reference sequence.</title>
        <authorList>
            <person name="Garwood T.J."/>
            <person name="Larsen P.A."/>
            <person name="Fountain-Jones N.M."/>
            <person name="Garbe J.R."/>
            <person name="Macchietto M.G."/>
            <person name="Kania S.A."/>
            <person name="Gerhold R.W."/>
            <person name="Richards J.E."/>
            <person name="Wolf T.M."/>
        </authorList>
    </citation>
    <scope>NUCLEOTIDE SEQUENCE</scope>
    <source>
        <strain evidence="2">MNPRO001-30</strain>
        <tissue evidence="2">Meninges</tissue>
    </source>
</reference>
<evidence type="ECO:0000256" key="1">
    <source>
        <dbReference type="SAM" id="SignalP"/>
    </source>
</evidence>
<sequence length="95" mass="9770">MNIPAYTARKANELLMIALLATISTVLGCGVLPPGQGSTRNFTVTGFTLPVAMVCSTATDVQAQVPGIATSAAGAKSFVERLVMQTGTSSQRTPI</sequence>
<dbReference type="Proteomes" id="UP001196413">
    <property type="component" value="Unassembled WGS sequence"/>
</dbReference>
<name>A0AAD5MD48_PARTN</name>
<keyword evidence="3" id="KW-1185">Reference proteome</keyword>
<feature type="signal peptide" evidence="1">
    <location>
        <begin position="1"/>
        <end position="28"/>
    </location>
</feature>
<evidence type="ECO:0000313" key="2">
    <source>
        <dbReference type="EMBL" id="KAJ1354033.1"/>
    </source>
</evidence>
<proteinExistence type="predicted"/>
<protein>
    <submittedName>
        <fullName evidence="2">Uncharacterized protein</fullName>
    </submittedName>
</protein>